<evidence type="ECO:0000313" key="2">
    <source>
        <dbReference type="Proteomes" id="UP000680679"/>
    </source>
</evidence>
<reference evidence="1 2" key="1">
    <citation type="submission" date="2021-04" db="EMBL/GenBank/DDBJ databases">
        <title>Complete genome sequencing of Allochromatium tepidum strain NZ.</title>
        <authorList>
            <person name="Tsukatani Y."/>
            <person name="Mori H."/>
        </authorList>
    </citation>
    <scope>NUCLEOTIDE SEQUENCE [LARGE SCALE GENOMIC DNA]</scope>
    <source>
        <strain evidence="1 2">NZ</strain>
    </source>
</reference>
<dbReference type="Proteomes" id="UP000680679">
    <property type="component" value="Chromosome"/>
</dbReference>
<keyword evidence="2" id="KW-1185">Reference proteome</keyword>
<dbReference type="EMBL" id="AP024563">
    <property type="protein sequence ID" value="BCU05526.1"/>
    <property type="molecule type" value="Genomic_DNA"/>
</dbReference>
<organism evidence="1 2">
    <name type="scientific">Allochromatium tepidum</name>
    <dbReference type="NCBI Taxonomy" id="553982"/>
    <lineage>
        <taxon>Bacteria</taxon>
        <taxon>Pseudomonadati</taxon>
        <taxon>Pseudomonadota</taxon>
        <taxon>Gammaproteobacteria</taxon>
        <taxon>Chromatiales</taxon>
        <taxon>Chromatiaceae</taxon>
        <taxon>Allochromatium</taxon>
    </lineage>
</organism>
<gene>
    <name evidence="1" type="ORF">Atep_02030</name>
</gene>
<evidence type="ECO:0000313" key="1">
    <source>
        <dbReference type="EMBL" id="BCU05526.1"/>
    </source>
</evidence>
<protein>
    <submittedName>
        <fullName evidence="1">Uncharacterized protein</fullName>
    </submittedName>
</protein>
<proteinExistence type="predicted"/>
<sequence>MSLIPPTGAYGGAGHVCVIGLFYIRAPEYPPI</sequence>
<name>A0ABM7QID5_9GAMM</name>
<accession>A0ABM7QID5</accession>